<proteinExistence type="predicted"/>
<reference evidence="1" key="1">
    <citation type="submission" date="2018-02" db="EMBL/GenBank/DDBJ databases">
        <title>Rhizophora mucronata_Transcriptome.</title>
        <authorList>
            <person name="Meera S.P."/>
            <person name="Sreeshan A."/>
            <person name="Augustine A."/>
        </authorList>
    </citation>
    <scope>NUCLEOTIDE SEQUENCE</scope>
    <source>
        <tissue evidence="1">Leaf</tissue>
    </source>
</reference>
<protein>
    <submittedName>
        <fullName evidence="1">Uncharacterized protein</fullName>
    </submittedName>
</protein>
<accession>A0A2P2PW96</accession>
<name>A0A2P2PW96_RHIMU</name>
<evidence type="ECO:0000313" key="1">
    <source>
        <dbReference type="EMBL" id="MBX59017.1"/>
    </source>
</evidence>
<dbReference type="EMBL" id="GGEC01078533">
    <property type="protein sequence ID" value="MBX59017.1"/>
    <property type="molecule type" value="Transcribed_RNA"/>
</dbReference>
<organism evidence="1">
    <name type="scientific">Rhizophora mucronata</name>
    <name type="common">Asiatic mangrove</name>
    <dbReference type="NCBI Taxonomy" id="61149"/>
    <lineage>
        <taxon>Eukaryota</taxon>
        <taxon>Viridiplantae</taxon>
        <taxon>Streptophyta</taxon>
        <taxon>Embryophyta</taxon>
        <taxon>Tracheophyta</taxon>
        <taxon>Spermatophyta</taxon>
        <taxon>Magnoliopsida</taxon>
        <taxon>eudicotyledons</taxon>
        <taxon>Gunneridae</taxon>
        <taxon>Pentapetalae</taxon>
        <taxon>rosids</taxon>
        <taxon>fabids</taxon>
        <taxon>Malpighiales</taxon>
        <taxon>Rhizophoraceae</taxon>
        <taxon>Rhizophora</taxon>
    </lineage>
</organism>
<dbReference type="AlphaFoldDB" id="A0A2P2PW96"/>
<sequence length="20" mass="2172">MLCVTTNNGIKEGLPKLVLQ</sequence>